<gene>
    <name evidence="1" type="ORF">DSO57_1038690</name>
</gene>
<protein>
    <submittedName>
        <fullName evidence="1">Uncharacterized protein</fullName>
    </submittedName>
</protein>
<evidence type="ECO:0000313" key="1">
    <source>
        <dbReference type="EMBL" id="KAJ9079128.1"/>
    </source>
</evidence>
<accession>A0ACC2TX66</accession>
<keyword evidence="2" id="KW-1185">Reference proteome</keyword>
<reference evidence="1" key="1">
    <citation type="submission" date="2022-04" db="EMBL/GenBank/DDBJ databases">
        <title>Genome of the entomopathogenic fungus Entomophthora muscae.</title>
        <authorList>
            <person name="Elya C."/>
            <person name="Lovett B.R."/>
            <person name="Lee E."/>
            <person name="Macias A.M."/>
            <person name="Hajek A.E."/>
            <person name="De Bivort B.L."/>
            <person name="Kasson M.T."/>
            <person name="De Fine Licht H.H."/>
            <person name="Stajich J.E."/>
        </authorList>
    </citation>
    <scope>NUCLEOTIDE SEQUENCE</scope>
    <source>
        <strain evidence="1">Berkeley</strain>
    </source>
</reference>
<sequence length="77" mass="8587">MEDVTSCRGEFRRVPYKPSSDPSLLKDGTSCNQAPHPATWPHQPPGRASLKVAGARQQILQRRPVGSRLRIFPTNHV</sequence>
<dbReference type="EMBL" id="QTSX02001938">
    <property type="protein sequence ID" value="KAJ9079128.1"/>
    <property type="molecule type" value="Genomic_DNA"/>
</dbReference>
<proteinExistence type="predicted"/>
<dbReference type="Proteomes" id="UP001165960">
    <property type="component" value="Unassembled WGS sequence"/>
</dbReference>
<evidence type="ECO:0000313" key="2">
    <source>
        <dbReference type="Proteomes" id="UP001165960"/>
    </source>
</evidence>
<organism evidence="1 2">
    <name type="scientific">Entomophthora muscae</name>
    <dbReference type="NCBI Taxonomy" id="34485"/>
    <lineage>
        <taxon>Eukaryota</taxon>
        <taxon>Fungi</taxon>
        <taxon>Fungi incertae sedis</taxon>
        <taxon>Zoopagomycota</taxon>
        <taxon>Entomophthoromycotina</taxon>
        <taxon>Entomophthoromycetes</taxon>
        <taxon>Entomophthorales</taxon>
        <taxon>Entomophthoraceae</taxon>
        <taxon>Entomophthora</taxon>
    </lineage>
</organism>
<name>A0ACC2TX66_9FUNG</name>
<comment type="caution">
    <text evidence="1">The sequence shown here is derived from an EMBL/GenBank/DDBJ whole genome shotgun (WGS) entry which is preliminary data.</text>
</comment>